<dbReference type="GO" id="GO:0003676">
    <property type="term" value="F:nucleic acid binding"/>
    <property type="evidence" value="ECO:0007669"/>
    <property type="project" value="InterPro"/>
</dbReference>
<dbReference type="EMBL" id="JAADYS010000072">
    <property type="protein sequence ID" value="KAF4472451.1"/>
    <property type="molecule type" value="Genomic_DNA"/>
</dbReference>
<dbReference type="Gene3D" id="3.30.70.330">
    <property type="match status" value="1"/>
</dbReference>
<sequence length="516" mass="56811">MTSPKTPDTQTQSSSPLVNTPNSQLHSTPPTDPRGITEADIDRFNKGGIPEADFDRYNRELAQIIRDSPSFRTLNPWYPIAAMTELDNSPGPARDQGNRNTRISGGSGSSGETVVPRSQPSISFDMYASAQVPHVEPSGLLRFGNFSLQSPAPNAPIRQPTAPPASSFESNRNAFNGNRNLDGLSPNPSIWQGPNSRFSRLHLDAQSPTTPGTPFRQLAESPQLPQLHGMNLSQNLNNERLSSLIPSTPPGFASIPQPISPTRGFRPMAAITQNQRSSVDRTEREITPADPTIFSGNYRGEHSIRNASVEALAPEENCALWLTNLPPDVTHQQLLAQIRNVGRIWCTVINAPDYSRHNTAAAKVVFFTPQSAQILLSKSLTRGLEVNGYRVKVTHNRVKYREEPPLGNATRVLIITGKSTFVNRETLTEFFKERFVFEVDEIIELIVQGQAHTGGRSVIEYKFGSFRCQAQMGKMALEKDRPEGFEKVEFGPDPCEVGDTLSSYGIAAERIQGRGI</sequence>
<gene>
    <name evidence="2" type="ORF">FALBO_639</name>
</gene>
<evidence type="ECO:0000313" key="3">
    <source>
        <dbReference type="Proteomes" id="UP000554235"/>
    </source>
</evidence>
<dbReference type="SUPFAM" id="SSF54928">
    <property type="entry name" value="RNA-binding domain, RBD"/>
    <property type="match status" value="1"/>
</dbReference>
<comment type="caution">
    <text evidence="2">The sequence shown here is derived from an EMBL/GenBank/DDBJ whole genome shotgun (WGS) entry which is preliminary data.</text>
</comment>
<evidence type="ECO:0008006" key="4">
    <source>
        <dbReference type="Google" id="ProtNLM"/>
    </source>
</evidence>
<dbReference type="InterPro" id="IPR012677">
    <property type="entry name" value="Nucleotide-bd_a/b_plait_sf"/>
</dbReference>
<feature type="compositionally biased region" description="Polar residues" evidence="1">
    <location>
        <begin position="167"/>
        <end position="179"/>
    </location>
</feature>
<evidence type="ECO:0000313" key="2">
    <source>
        <dbReference type="EMBL" id="KAF4472451.1"/>
    </source>
</evidence>
<dbReference type="Proteomes" id="UP000554235">
    <property type="component" value="Unassembled WGS sequence"/>
</dbReference>
<feature type="compositionally biased region" description="Polar residues" evidence="1">
    <location>
        <begin position="1"/>
        <end position="29"/>
    </location>
</feature>
<name>A0A8H4LNC2_9HYPO</name>
<proteinExistence type="predicted"/>
<feature type="compositionally biased region" description="Basic and acidic residues" evidence="1">
    <location>
        <begin position="35"/>
        <end position="45"/>
    </location>
</feature>
<accession>A0A8H4LNC2</accession>
<organism evidence="2 3">
    <name type="scientific">Fusarium albosuccineum</name>
    <dbReference type="NCBI Taxonomy" id="1237068"/>
    <lineage>
        <taxon>Eukaryota</taxon>
        <taxon>Fungi</taxon>
        <taxon>Dikarya</taxon>
        <taxon>Ascomycota</taxon>
        <taxon>Pezizomycotina</taxon>
        <taxon>Sordariomycetes</taxon>
        <taxon>Hypocreomycetidae</taxon>
        <taxon>Hypocreales</taxon>
        <taxon>Nectriaceae</taxon>
        <taxon>Fusarium</taxon>
        <taxon>Fusarium decemcellulare species complex</taxon>
    </lineage>
</organism>
<dbReference type="OrthoDB" id="3508416at2759"/>
<feature type="region of interest" description="Disordered" evidence="1">
    <location>
        <begin position="85"/>
        <end position="117"/>
    </location>
</feature>
<dbReference type="AlphaFoldDB" id="A0A8H4LNC2"/>
<feature type="region of interest" description="Disordered" evidence="1">
    <location>
        <begin position="151"/>
        <end position="194"/>
    </location>
</feature>
<reference evidence="2 3" key="1">
    <citation type="submission" date="2020-01" db="EMBL/GenBank/DDBJ databases">
        <title>Identification and distribution of gene clusters putatively required for synthesis of sphingolipid metabolism inhibitors in phylogenetically diverse species of the filamentous fungus Fusarium.</title>
        <authorList>
            <person name="Kim H.-S."/>
            <person name="Busman M."/>
            <person name="Brown D.W."/>
            <person name="Divon H."/>
            <person name="Uhlig S."/>
            <person name="Proctor R.H."/>
        </authorList>
    </citation>
    <scope>NUCLEOTIDE SEQUENCE [LARGE SCALE GENOMIC DNA]</scope>
    <source>
        <strain evidence="2 3">NRRL 20459</strain>
    </source>
</reference>
<keyword evidence="3" id="KW-1185">Reference proteome</keyword>
<protein>
    <recommendedName>
        <fullName evidence="4">RRM domain-containing protein</fullName>
    </recommendedName>
</protein>
<feature type="region of interest" description="Disordered" evidence="1">
    <location>
        <begin position="1"/>
        <end position="51"/>
    </location>
</feature>
<dbReference type="InterPro" id="IPR035979">
    <property type="entry name" value="RBD_domain_sf"/>
</dbReference>
<evidence type="ECO:0000256" key="1">
    <source>
        <dbReference type="SAM" id="MobiDB-lite"/>
    </source>
</evidence>